<protein>
    <submittedName>
        <fullName evidence="2">Uncharacterized protein</fullName>
    </submittedName>
</protein>
<proteinExistence type="predicted"/>
<dbReference type="AlphaFoldDB" id="A0A0F8ZTU1"/>
<evidence type="ECO:0000313" key="2">
    <source>
        <dbReference type="EMBL" id="KKK69844.1"/>
    </source>
</evidence>
<reference evidence="2" key="1">
    <citation type="journal article" date="2015" name="Nature">
        <title>Complex archaea that bridge the gap between prokaryotes and eukaryotes.</title>
        <authorList>
            <person name="Spang A."/>
            <person name="Saw J.H."/>
            <person name="Jorgensen S.L."/>
            <person name="Zaremba-Niedzwiedzka K."/>
            <person name="Martijn J."/>
            <person name="Lind A.E."/>
            <person name="van Eijk R."/>
            <person name="Schleper C."/>
            <person name="Guy L."/>
            <person name="Ettema T.J."/>
        </authorList>
    </citation>
    <scope>NUCLEOTIDE SEQUENCE</scope>
</reference>
<feature type="region of interest" description="Disordered" evidence="1">
    <location>
        <begin position="250"/>
        <end position="269"/>
    </location>
</feature>
<dbReference type="EMBL" id="LAZR01058460">
    <property type="protein sequence ID" value="KKK69844.1"/>
    <property type="molecule type" value="Genomic_DNA"/>
</dbReference>
<sequence length="269" mass="30337">KNLEIIDVAPNTDLSQVDTFPRNINLFDKSDDEWEAHAQQMGAANDAIMGKSPTSGTPFALQELVVGTNQGLHNYRRGQYAKHLEEIYVDWIIPHIQKKITQGAKFLSELSLEEMDYVVNKLVTNESNKMMVEKTLNGELVTPEAREFFEQEVRAEFKKKGSKHFIEILKKEFRRVPLGVKVSVAGKSKDLARQTQNYVNLFREIRSTDPQLFKIPAIANIFNQVIESTGLDPVDFASITEQQFTALLPQGQAQPSPQEALPEPEPAIA</sequence>
<feature type="non-terminal residue" evidence="2">
    <location>
        <position position="1"/>
    </location>
</feature>
<accession>A0A0F8ZTU1</accession>
<evidence type="ECO:0000256" key="1">
    <source>
        <dbReference type="SAM" id="MobiDB-lite"/>
    </source>
</evidence>
<gene>
    <name evidence="2" type="ORF">LCGC14_2929980</name>
</gene>
<name>A0A0F8ZTU1_9ZZZZ</name>
<comment type="caution">
    <text evidence="2">The sequence shown here is derived from an EMBL/GenBank/DDBJ whole genome shotgun (WGS) entry which is preliminary data.</text>
</comment>
<organism evidence="2">
    <name type="scientific">marine sediment metagenome</name>
    <dbReference type="NCBI Taxonomy" id="412755"/>
    <lineage>
        <taxon>unclassified sequences</taxon>
        <taxon>metagenomes</taxon>
        <taxon>ecological metagenomes</taxon>
    </lineage>
</organism>